<dbReference type="EMBL" id="MN740513">
    <property type="protein sequence ID" value="QHU30707.1"/>
    <property type="molecule type" value="Genomic_DNA"/>
</dbReference>
<protein>
    <submittedName>
        <fullName evidence="1">Uncharacterized protein</fullName>
    </submittedName>
</protein>
<reference evidence="1" key="1">
    <citation type="journal article" date="2020" name="Nature">
        <title>Giant virus diversity and host interactions through global metagenomics.</title>
        <authorList>
            <person name="Schulz F."/>
            <person name="Roux S."/>
            <person name="Paez-Espino D."/>
            <person name="Jungbluth S."/>
            <person name="Walsh D.A."/>
            <person name="Denef V.J."/>
            <person name="McMahon K.D."/>
            <person name="Konstantinidis K.T."/>
            <person name="Eloe-Fadrosh E.A."/>
            <person name="Kyrpides N.C."/>
            <person name="Woyke T."/>
        </authorList>
    </citation>
    <scope>NUCLEOTIDE SEQUENCE</scope>
    <source>
        <strain evidence="1">GVMAG-M-3300027833-19</strain>
    </source>
</reference>
<dbReference type="AlphaFoldDB" id="A0A6C0LJL4"/>
<sequence length="95" mass="10599">MNIIILFLFIIVILFLSVCNKEITKGGAVAAPVPNDGIYDIKQMFKMARDPDGILDDDTIIDFENMARGMAGEDGYIIPGEEQQEVPYDEEAWGE</sequence>
<evidence type="ECO:0000313" key="1">
    <source>
        <dbReference type="EMBL" id="QHU30707.1"/>
    </source>
</evidence>
<name>A0A6C0LJL4_9ZZZZ</name>
<proteinExistence type="predicted"/>
<organism evidence="1">
    <name type="scientific">viral metagenome</name>
    <dbReference type="NCBI Taxonomy" id="1070528"/>
    <lineage>
        <taxon>unclassified sequences</taxon>
        <taxon>metagenomes</taxon>
        <taxon>organismal metagenomes</taxon>
    </lineage>
</organism>
<accession>A0A6C0LJL4</accession>